<accession>A0ABD0YEA2</accession>
<dbReference type="AlphaFoldDB" id="A0ABD0YEA2"/>
<name>A0ABD0YEA2_9HEMI</name>
<sequence>MVFKRRNIVPAIKIPSLVPQSLSTQLPPFQFHNATSPSLDCKAPPPVDLTFYSIHILTKIFLLCRSTCGLGLICMDGDKVFKLRFRGVMLLVNSLKSTNILAIESNSSLEITINMPYLGPIKCL</sequence>
<organism evidence="1 2">
    <name type="scientific">Ranatra chinensis</name>
    <dbReference type="NCBI Taxonomy" id="642074"/>
    <lineage>
        <taxon>Eukaryota</taxon>
        <taxon>Metazoa</taxon>
        <taxon>Ecdysozoa</taxon>
        <taxon>Arthropoda</taxon>
        <taxon>Hexapoda</taxon>
        <taxon>Insecta</taxon>
        <taxon>Pterygota</taxon>
        <taxon>Neoptera</taxon>
        <taxon>Paraneoptera</taxon>
        <taxon>Hemiptera</taxon>
        <taxon>Heteroptera</taxon>
        <taxon>Panheteroptera</taxon>
        <taxon>Nepomorpha</taxon>
        <taxon>Nepidae</taxon>
        <taxon>Ranatrinae</taxon>
        <taxon>Ranatra</taxon>
    </lineage>
</organism>
<evidence type="ECO:0000313" key="1">
    <source>
        <dbReference type="EMBL" id="KAL1129587.1"/>
    </source>
</evidence>
<dbReference type="EMBL" id="JBFDAA010000008">
    <property type="protein sequence ID" value="KAL1129587.1"/>
    <property type="molecule type" value="Genomic_DNA"/>
</dbReference>
<proteinExistence type="predicted"/>
<protein>
    <submittedName>
        <fullName evidence="1">Uncharacterized protein</fullName>
    </submittedName>
</protein>
<comment type="caution">
    <text evidence="1">The sequence shown here is derived from an EMBL/GenBank/DDBJ whole genome shotgun (WGS) entry which is preliminary data.</text>
</comment>
<dbReference type="Proteomes" id="UP001558652">
    <property type="component" value="Unassembled WGS sequence"/>
</dbReference>
<reference evidence="1 2" key="1">
    <citation type="submission" date="2024-07" db="EMBL/GenBank/DDBJ databases">
        <title>Chromosome-level genome assembly of the water stick insect Ranatra chinensis (Heteroptera: Nepidae).</title>
        <authorList>
            <person name="Liu X."/>
        </authorList>
    </citation>
    <scope>NUCLEOTIDE SEQUENCE [LARGE SCALE GENOMIC DNA]</scope>
    <source>
        <strain evidence="1">Cailab_2021Rc</strain>
        <tissue evidence="1">Muscle</tissue>
    </source>
</reference>
<keyword evidence="2" id="KW-1185">Reference proteome</keyword>
<gene>
    <name evidence="1" type="ORF">AAG570_012532</name>
</gene>
<evidence type="ECO:0000313" key="2">
    <source>
        <dbReference type="Proteomes" id="UP001558652"/>
    </source>
</evidence>